<evidence type="ECO:0000313" key="4">
    <source>
        <dbReference type="Proteomes" id="UP000830343"/>
    </source>
</evidence>
<dbReference type="PANTHER" id="PTHR11014">
    <property type="entry name" value="PEPTIDASE M20 FAMILY MEMBER"/>
    <property type="match status" value="1"/>
</dbReference>
<dbReference type="InterPro" id="IPR011650">
    <property type="entry name" value="Peptidase_M20_dimer"/>
</dbReference>
<dbReference type="Gene3D" id="3.30.70.360">
    <property type="match status" value="1"/>
</dbReference>
<dbReference type="SUPFAM" id="SSF53187">
    <property type="entry name" value="Zn-dependent exopeptidases"/>
    <property type="match status" value="1"/>
</dbReference>
<dbReference type="Gene3D" id="3.40.630.10">
    <property type="entry name" value="Zn peptidases"/>
    <property type="match status" value="1"/>
</dbReference>
<sequence>MQWADEVIQYKEELIDIRRYLHMNPELSFHESNTAAFIADYLKKLDIPVTTNVGGHGLFGKISGNAEGPTVLLRADIDALSIQDQKDVPYRSSVQGVMHACGHDGHTAMLLITAKILKKHESEIKGNVIVCFQHAEEVLPGGAISMIEAGVLTDVDYVFGAHTSSAMDTGNVGFITGPAYGIADDINITVQGKGGHGATPHVTHDAIIATSHLISQFQTIVSRNVDPIETGVVTIGEFKGGDAFNVIADSVKLTGTVRSYKEDIKAIIIERLKEISKGIEQSFNVHVDFKYTHGYPALINSERETLWLQSVAEETNGIKNVVKMNRTLGGEDFAYFLQNRPGTYFNIGVKNSAIQADFPHHHPKFDMDEHGLLNGPRVFLSLVERMDELKNA</sequence>
<evidence type="ECO:0000313" key="3">
    <source>
        <dbReference type="EMBL" id="UOB20409.1"/>
    </source>
</evidence>
<protein>
    <submittedName>
        <fullName evidence="3">Amidohydrolase</fullName>
    </submittedName>
</protein>
<reference evidence="3" key="1">
    <citation type="submission" date="2022-03" db="EMBL/GenBank/DDBJ databases">
        <authorList>
            <person name="Vrbovska V."/>
            <person name="Kovarovic V."/>
            <person name="Botka T."/>
            <person name="Pantucek R."/>
        </authorList>
    </citation>
    <scope>NUCLEOTIDE SEQUENCE</scope>
    <source>
        <strain evidence="3">CCM 2609</strain>
    </source>
</reference>
<comment type="similarity">
    <text evidence="1">Belongs to the peptidase M20 family.</text>
</comment>
<dbReference type="InterPro" id="IPR017439">
    <property type="entry name" value="Amidohydrolase"/>
</dbReference>
<dbReference type="PIRSF" id="PIRSF005962">
    <property type="entry name" value="Pept_M20D_amidohydro"/>
    <property type="match status" value="1"/>
</dbReference>
<name>A0ABY3ZVK4_9STAP</name>
<dbReference type="InterPro" id="IPR002933">
    <property type="entry name" value="Peptidase_M20"/>
</dbReference>
<dbReference type="PANTHER" id="PTHR11014:SF63">
    <property type="entry name" value="METALLOPEPTIDASE, PUTATIVE (AFU_ORTHOLOGUE AFUA_6G09600)-RELATED"/>
    <property type="match status" value="1"/>
</dbReference>
<keyword evidence="4" id="KW-1185">Reference proteome</keyword>
<dbReference type="InterPro" id="IPR036264">
    <property type="entry name" value="Bact_exopeptidase_dim_dom"/>
</dbReference>
<dbReference type="RefSeq" id="WP_243365772.1">
    <property type="nucleotide sequence ID" value="NZ_CP094348.1"/>
</dbReference>
<gene>
    <name evidence="3" type="ORF">MRZ06_10555</name>
</gene>
<evidence type="ECO:0000256" key="1">
    <source>
        <dbReference type="ARBA" id="ARBA00006153"/>
    </source>
</evidence>
<accession>A0ABY3ZVK4</accession>
<dbReference type="Pfam" id="PF01546">
    <property type="entry name" value="Peptidase_M20"/>
    <property type="match status" value="1"/>
</dbReference>
<dbReference type="SUPFAM" id="SSF55031">
    <property type="entry name" value="Bacterial exopeptidase dimerisation domain"/>
    <property type="match status" value="1"/>
</dbReference>
<dbReference type="NCBIfam" id="TIGR01891">
    <property type="entry name" value="amidohydrolases"/>
    <property type="match status" value="1"/>
</dbReference>
<organism evidence="3 4">
    <name type="scientific">Macrococcus armenti</name>
    <dbReference type="NCBI Taxonomy" id="2875764"/>
    <lineage>
        <taxon>Bacteria</taxon>
        <taxon>Bacillati</taxon>
        <taxon>Bacillota</taxon>
        <taxon>Bacilli</taxon>
        <taxon>Bacillales</taxon>
        <taxon>Staphylococcaceae</taxon>
        <taxon>Macrococcus</taxon>
    </lineage>
</organism>
<dbReference type="EMBL" id="CP094348">
    <property type="protein sequence ID" value="UOB20409.1"/>
    <property type="molecule type" value="Genomic_DNA"/>
</dbReference>
<reference evidence="3" key="2">
    <citation type="submission" date="2022-04" db="EMBL/GenBank/DDBJ databases">
        <title>Antimicrobial genetic elements in methicillin-resistant Macrococcus armenti.</title>
        <authorList>
            <person name="Keller J.E."/>
            <person name="Schwendener S."/>
            <person name="Pantucek R."/>
            <person name="Perreten V."/>
        </authorList>
    </citation>
    <scope>NUCLEOTIDE SEQUENCE</scope>
    <source>
        <strain evidence="3">CCM 2609</strain>
    </source>
</reference>
<dbReference type="Proteomes" id="UP000830343">
    <property type="component" value="Chromosome"/>
</dbReference>
<evidence type="ECO:0000259" key="2">
    <source>
        <dbReference type="Pfam" id="PF07687"/>
    </source>
</evidence>
<proteinExistence type="inferred from homology"/>
<feature type="domain" description="Peptidase M20 dimerisation" evidence="2">
    <location>
        <begin position="186"/>
        <end position="277"/>
    </location>
</feature>
<dbReference type="Pfam" id="PF07687">
    <property type="entry name" value="M20_dimer"/>
    <property type="match status" value="1"/>
</dbReference>